<feature type="signal peptide" evidence="1">
    <location>
        <begin position="1"/>
        <end position="21"/>
    </location>
</feature>
<gene>
    <name evidence="2" type="ORF">A2845_01765</name>
</gene>
<keyword evidence="1" id="KW-0732">Signal</keyword>
<evidence type="ECO:0000313" key="3">
    <source>
        <dbReference type="Proteomes" id="UP000177122"/>
    </source>
</evidence>
<name>A0A1G2CXL5_9BACT</name>
<sequence>MNKLNKLTIAILCTVALSAMASDHSVGNSHQGSATSTVDVSGVTHASATGNTVMTYGQTTVQGTHVAPNGTTNFYGDTGAQGNGSTNAQSATKLIFGEMREGSANAPSVHNFGSMTSRSVADTAERTEAWGDMRTNGNLDGPHGSSTNFTQAHGYDAIDGGSALGNSHHNLNAEYNATVGTRHHHTHEDILN</sequence>
<accession>A0A1G2CXL5</accession>
<feature type="chain" id="PRO_5009582426" evidence="1">
    <location>
        <begin position="22"/>
        <end position="192"/>
    </location>
</feature>
<organism evidence="2 3">
    <name type="scientific">Candidatus Lloydbacteria bacterium RIFCSPHIGHO2_01_FULL_49_22</name>
    <dbReference type="NCBI Taxonomy" id="1798658"/>
    <lineage>
        <taxon>Bacteria</taxon>
        <taxon>Candidatus Lloydiibacteriota</taxon>
    </lineage>
</organism>
<dbReference type="AlphaFoldDB" id="A0A1G2CXL5"/>
<evidence type="ECO:0000256" key="1">
    <source>
        <dbReference type="SAM" id="SignalP"/>
    </source>
</evidence>
<evidence type="ECO:0000313" key="2">
    <source>
        <dbReference type="EMBL" id="OGZ06123.1"/>
    </source>
</evidence>
<proteinExistence type="predicted"/>
<reference evidence="2 3" key="1">
    <citation type="journal article" date="2016" name="Nat. Commun.">
        <title>Thousands of microbial genomes shed light on interconnected biogeochemical processes in an aquifer system.</title>
        <authorList>
            <person name="Anantharaman K."/>
            <person name="Brown C.T."/>
            <person name="Hug L.A."/>
            <person name="Sharon I."/>
            <person name="Castelle C.J."/>
            <person name="Probst A.J."/>
            <person name="Thomas B.C."/>
            <person name="Singh A."/>
            <person name="Wilkins M.J."/>
            <person name="Karaoz U."/>
            <person name="Brodie E.L."/>
            <person name="Williams K.H."/>
            <person name="Hubbard S.S."/>
            <person name="Banfield J.F."/>
        </authorList>
    </citation>
    <scope>NUCLEOTIDE SEQUENCE [LARGE SCALE GENOMIC DNA]</scope>
</reference>
<comment type="caution">
    <text evidence="2">The sequence shown here is derived from an EMBL/GenBank/DDBJ whole genome shotgun (WGS) entry which is preliminary data.</text>
</comment>
<protein>
    <submittedName>
        <fullName evidence="2">Uncharacterized protein</fullName>
    </submittedName>
</protein>
<dbReference type="EMBL" id="MHLI01000005">
    <property type="protein sequence ID" value="OGZ06123.1"/>
    <property type="molecule type" value="Genomic_DNA"/>
</dbReference>
<dbReference type="Proteomes" id="UP000177122">
    <property type="component" value="Unassembled WGS sequence"/>
</dbReference>